<dbReference type="InterPro" id="IPR001261">
    <property type="entry name" value="ArgE/DapE_CS"/>
</dbReference>
<dbReference type="GO" id="GO:0008777">
    <property type="term" value="F:acetylornithine deacetylase activity"/>
    <property type="evidence" value="ECO:0007669"/>
    <property type="project" value="UniProtKB-EC"/>
</dbReference>
<dbReference type="SUPFAM" id="SSF55031">
    <property type="entry name" value="Bacterial exopeptidase dimerisation domain"/>
    <property type="match status" value="1"/>
</dbReference>
<keyword evidence="4" id="KW-0862">Zinc</keyword>
<dbReference type="EMBL" id="CXST01000001">
    <property type="protein sequence ID" value="CTQ43443.1"/>
    <property type="molecule type" value="Genomic_DNA"/>
</dbReference>
<dbReference type="RefSeq" id="WP_055655582.1">
    <property type="nucleotide sequence ID" value="NZ_CXST01000001.1"/>
</dbReference>
<feature type="domain" description="Peptidase M20 dimerisation" evidence="5">
    <location>
        <begin position="209"/>
        <end position="307"/>
    </location>
</feature>
<gene>
    <name evidence="6" type="primary">argE_2</name>
    <name evidence="6" type="ORF">LAL4801_01881</name>
</gene>
<evidence type="ECO:0000256" key="2">
    <source>
        <dbReference type="ARBA" id="ARBA00022723"/>
    </source>
</evidence>
<dbReference type="InterPro" id="IPR036264">
    <property type="entry name" value="Bact_exopeptidase_dim_dom"/>
</dbReference>
<organism evidence="6 7">
    <name type="scientific">Roseibium aggregatum</name>
    <dbReference type="NCBI Taxonomy" id="187304"/>
    <lineage>
        <taxon>Bacteria</taxon>
        <taxon>Pseudomonadati</taxon>
        <taxon>Pseudomonadota</taxon>
        <taxon>Alphaproteobacteria</taxon>
        <taxon>Hyphomicrobiales</taxon>
        <taxon>Stappiaceae</taxon>
        <taxon>Roseibium</taxon>
    </lineage>
</organism>
<reference evidence="7" key="1">
    <citation type="submission" date="2015-07" db="EMBL/GenBank/DDBJ databases">
        <authorList>
            <person name="Rodrigo-Torres Lidia"/>
            <person name="Arahal R.David."/>
        </authorList>
    </citation>
    <scope>NUCLEOTIDE SEQUENCE [LARGE SCALE GENOMIC DNA]</scope>
    <source>
        <strain evidence="7">CECT 4801</strain>
    </source>
</reference>
<dbReference type="AlphaFoldDB" id="A0A0M6Y1K6"/>
<evidence type="ECO:0000256" key="4">
    <source>
        <dbReference type="ARBA" id="ARBA00022833"/>
    </source>
</evidence>
<dbReference type="Proteomes" id="UP000048926">
    <property type="component" value="Unassembled WGS sequence"/>
</dbReference>
<dbReference type="Pfam" id="PF01546">
    <property type="entry name" value="Peptidase_M20"/>
    <property type="match status" value="1"/>
</dbReference>
<keyword evidence="7" id="KW-1185">Reference proteome</keyword>
<dbReference type="STRING" id="187304.B0E33_20965"/>
<dbReference type="PANTHER" id="PTHR43808:SF25">
    <property type="entry name" value="PEPTIDASE M20 DIMERISATION DOMAIN-CONTAINING PROTEIN"/>
    <property type="match status" value="1"/>
</dbReference>
<evidence type="ECO:0000259" key="5">
    <source>
        <dbReference type="Pfam" id="PF07687"/>
    </source>
</evidence>
<dbReference type="GO" id="GO:0046872">
    <property type="term" value="F:metal ion binding"/>
    <property type="evidence" value="ECO:0007669"/>
    <property type="project" value="UniProtKB-KW"/>
</dbReference>
<dbReference type="Gene3D" id="3.30.70.360">
    <property type="match status" value="1"/>
</dbReference>
<keyword evidence="2" id="KW-0479">Metal-binding</keyword>
<name>A0A0M6Y1K6_9HYPH</name>
<dbReference type="Gene3D" id="3.40.630.10">
    <property type="entry name" value="Zn peptidases"/>
    <property type="match status" value="1"/>
</dbReference>
<evidence type="ECO:0000313" key="6">
    <source>
        <dbReference type="EMBL" id="CTQ43443.1"/>
    </source>
</evidence>
<protein>
    <submittedName>
        <fullName evidence="6">Acetylornithine deacetylase</fullName>
        <ecNumber evidence="6">3.5.1.16</ecNumber>
    </submittedName>
</protein>
<accession>A0A0M6Y1K6</accession>
<evidence type="ECO:0000313" key="7">
    <source>
        <dbReference type="Proteomes" id="UP000048926"/>
    </source>
</evidence>
<dbReference type="PROSITE" id="PS00758">
    <property type="entry name" value="ARGE_DAPE_CPG2_1"/>
    <property type="match status" value="1"/>
</dbReference>
<dbReference type="InterPro" id="IPR050072">
    <property type="entry name" value="Peptidase_M20A"/>
</dbReference>
<dbReference type="EC" id="3.5.1.16" evidence="6"/>
<sequence length="426" mass="44841">MVSSNLHEKLLATQDRDADIDLLRGALSIDSVTGNETGFATFLKSQMETLGLETGSGEFLPGRLNVWGQHQPVTGDDAPRLLFVGHTDTVHVRGWQEAWQGKPQESPFGGALIDGEIWGRGACDLKGGICAALGGLRLLQKAGYRPAGGLSFAFIGDEESGEPGTGVSAGAHDLVKRVKDGTIAKPDFAVYVEPTRLDVYTAQIGFFIADLTITGKSAYFGTPELGVDALKATHAILGNLWQHEAELAAGPKHDLVGASSILVTHINGGGYIAVPGECKLSLIRKLRPGENLDEAVAAFEAVVRSAPVADGIGVGIAYPAGRDHRFGGSPVEISRETPAALQLSRCVEVATNGQNLSGGAIGGAPYWSESPFLVNEIGCPAVYCAPGDISVAHTFEERIEVESYLAAVRAFALFVADYCGLEEEAD</sequence>
<dbReference type="InterPro" id="IPR011650">
    <property type="entry name" value="Peptidase_M20_dimer"/>
</dbReference>
<evidence type="ECO:0000256" key="3">
    <source>
        <dbReference type="ARBA" id="ARBA00022801"/>
    </source>
</evidence>
<dbReference type="SUPFAM" id="SSF53187">
    <property type="entry name" value="Zn-dependent exopeptidases"/>
    <property type="match status" value="1"/>
</dbReference>
<comment type="cofactor">
    <cofactor evidence="1">
        <name>Zn(2+)</name>
        <dbReference type="ChEBI" id="CHEBI:29105"/>
    </cofactor>
</comment>
<dbReference type="Pfam" id="PF07687">
    <property type="entry name" value="M20_dimer"/>
    <property type="match status" value="1"/>
</dbReference>
<evidence type="ECO:0000256" key="1">
    <source>
        <dbReference type="ARBA" id="ARBA00001947"/>
    </source>
</evidence>
<dbReference type="InterPro" id="IPR002933">
    <property type="entry name" value="Peptidase_M20"/>
</dbReference>
<proteinExistence type="predicted"/>
<dbReference type="PANTHER" id="PTHR43808">
    <property type="entry name" value="ACETYLORNITHINE DEACETYLASE"/>
    <property type="match status" value="1"/>
</dbReference>
<keyword evidence="3 6" id="KW-0378">Hydrolase</keyword>
<dbReference type="OrthoDB" id="9809784at2"/>